<keyword evidence="13" id="KW-0449">Lipoprotein</keyword>
<keyword evidence="12" id="KW-1133">Transmembrane helix</keyword>
<comment type="similarity">
    <text evidence="10">Belongs to the ApbE family.</text>
</comment>
<dbReference type="Proteomes" id="UP000539953">
    <property type="component" value="Unassembled WGS sequence"/>
</dbReference>
<keyword evidence="5 10" id="KW-0479">Metal-binding</keyword>
<dbReference type="EMBL" id="JACHHK010000004">
    <property type="protein sequence ID" value="MBB5183253.1"/>
    <property type="molecule type" value="Genomic_DNA"/>
</dbReference>
<evidence type="ECO:0000256" key="6">
    <source>
        <dbReference type="ARBA" id="ARBA00022827"/>
    </source>
</evidence>
<dbReference type="GO" id="GO:0046872">
    <property type="term" value="F:metal ion binding"/>
    <property type="evidence" value="ECO:0007669"/>
    <property type="project" value="UniProtKB-UniRule"/>
</dbReference>
<dbReference type="InterPro" id="IPR003374">
    <property type="entry name" value="ApbE-like_sf"/>
</dbReference>
<keyword evidence="3 10" id="KW-0285">Flavoprotein</keyword>
<keyword evidence="7 10" id="KW-0460">Magnesium</keyword>
<proteinExistence type="inferred from homology"/>
<evidence type="ECO:0000256" key="10">
    <source>
        <dbReference type="PIRNR" id="PIRNR006268"/>
    </source>
</evidence>
<dbReference type="PANTHER" id="PTHR30040:SF2">
    <property type="entry name" value="FAD:PROTEIN FMN TRANSFERASE"/>
    <property type="match status" value="1"/>
</dbReference>
<comment type="cofactor">
    <cofactor evidence="11">
        <name>Mg(2+)</name>
        <dbReference type="ChEBI" id="CHEBI:18420"/>
    </cofactor>
    <cofactor evidence="11">
        <name>Mn(2+)</name>
        <dbReference type="ChEBI" id="CHEBI:29035"/>
    </cofactor>
    <text evidence="11">Magnesium. Can also use manganese.</text>
</comment>
<evidence type="ECO:0000256" key="12">
    <source>
        <dbReference type="SAM" id="Phobius"/>
    </source>
</evidence>
<evidence type="ECO:0000256" key="7">
    <source>
        <dbReference type="ARBA" id="ARBA00022842"/>
    </source>
</evidence>
<gene>
    <name evidence="13" type="ORF">HNQ47_001274</name>
</gene>
<keyword evidence="4 10" id="KW-0808">Transferase</keyword>
<keyword evidence="12" id="KW-0812">Transmembrane</keyword>
<evidence type="ECO:0000256" key="3">
    <source>
        <dbReference type="ARBA" id="ARBA00022630"/>
    </source>
</evidence>
<evidence type="ECO:0000256" key="9">
    <source>
        <dbReference type="ARBA" id="ARBA00048540"/>
    </source>
</evidence>
<feature type="transmembrane region" description="Helical" evidence="12">
    <location>
        <begin position="7"/>
        <end position="26"/>
    </location>
</feature>
<dbReference type="PANTHER" id="PTHR30040">
    <property type="entry name" value="THIAMINE BIOSYNTHESIS LIPOPROTEIN APBE"/>
    <property type="match status" value="1"/>
</dbReference>
<sequence length="369" mass="41362">MKKTMKNWLAVSLCFLILVVSIVFYLNNRPDDNAVRERSITMTDVGFDTSITFKATCSKEDFDKYTKIVRKMYKHYNKLYDAYNSYKGVNNVYTLNQEAYDHAVEVDPDLTDCIELGLQMNETCSQFDITQGDIMSIWHTYREEGIQLNDEGKSGKLPDDAQLQEALTHAGSDKVIIEGNTIRFTDPELKLDLGGIAKGYTSQLVKEELNKRGLKNGFINAGGNVVILGAKSDGSDWKIGIQNPDGNTALITYETDSDDAIVTSGDYQRYYKVGKKKYSHIIDFTTGYPANYCRSVTVVCSDSGKADALSTALYCLNYEDGKKLAEKEKIGAVWIFTKSQAPDDSPDLKSDGFYIYATDNMKDKISVSY</sequence>
<evidence type="ECO:0000313" key="14">
    <source>
        <dbReference type="Proteomes" id="UP000539953"/>
    </source>
</evidence>
<dbReference type="SUPFAM" id="SSF143631">
    <property type="entry name" value="ApbE-like"/>
    <property type="match status" value="1"/>
</dbReference>
<comment type="caution">
    <text evidence="13">The sequence shown here is derived from an EMBL/GenBank/DDBJ whole genome shotgun (WGS) entry which is preliminary data.</text>
</comment>
<evidence type="ECO:0000256" key="11">
    <source>
        <dbReference type="PIRSR" id="PIRSR006268-2"/>
    </source>
</evidence>
<feature type="binding site" evidence="11">
    <location>
        <position position="311"/>
    </location>
    <ligand>
        <name>Mg(2+)</name>
        <dbReference type="ChEBI" id="CHEBI:18420"/>
    </ligand>
</feature>
<dbReference type="AlphaFoldDB" id="A0A7W8CX76"/>
<keyword evidence="6 10" id="KW-0274">FAD</keyword>
<evidence type="ECO:0000256" key="8">
    <source>
        <dbReference type="ARBA" id="ARBA00031306"/>
    </source>
</evidence>
<name>A0A7W8CX76_9FIRM</name>
<keyword evidence="14" id="KW-1185">Reference proteome</keyword>
<dbReference type="Pfam" id="PF02424">
    <property type="entry name" value="ApbE"/>
    <property type="match status" value="1"/>
</dbReference>
<accession>A0A7W8CX76</accession>
<reference evidence="13 14" key="1">
    <citation type="submission" date="2020-08" db="EMBL/GenBank/DDBJ databases">
        <title>Genomic Encyclopedia of Type Strains, Phase IV (KMG-IV): sequencing the most valuable type-strain genomes for metagenomic binning, comparative biology and taxonomic classification.</title>
        <authorList>
            <person name="Goeker M."/>
        </authorList>
    </citation>
    <scope>NUCLEOTIDE SEQUENCE [LARGE SCALE GENOMIC DNA]</scope>
    <source>
        <strain evidence="13 14">DSM 25799</strain>
    </source>
</reference>
<evidence type="ECO:0000256" key="4">
    <source>
        <dbReference type="ARBA" id="ARBA00022679"/>
    </source>
</evidence>
<feature type="binding site" evidence="11">
    <location>
        <position position="195"/>
    </location>
    <ligand>
        <name>Mg(2+)</name>
        <dbReference type="ChEBI" id="CHEBI:18420"/>
    </ligand>
</feature>
<feature type="binding site" evidence="11">
    <location>
        <position position="307"/>
    </location>
    <ligand>
        <name>Mg(2+)</name>
        <dbReference type="ChEBI" id="CHEBI:18420"/>
    </ligand>
</feature>
<evidence type="ECO:0000256" key="1">
    <source>
        <dbReference type="ARBA" id="ARBA00011955"/>
    </source>
</evidence>
<evidence type="ECO:0000256" key="2">
    <source>
        <dbReference type="ARBA" id="ARBA00016337"/>
    </source>
</evidence>
<evidence type="ECO:0000313" key="13">
    <source>
        <dbReference type="EMBL" id="MBB5183253.1"/>
    </source>
</evidence>
<evidence type="ECO:0000256" key="5">
    <source>
        <dbReference type="ARBA" id="ARBA00022723"/>
    </source>
</evidence>
<keyword evidence="12" id="KW-0472">Membrane</keyword>
<dbReference type="GO" id="GO:0016740">
    <property type="term" value="F:transferase activity"/>
    <property type="evidence" value="ECO:0007669"/>
    <property type="project" value="UniProtKB-UniRule"/>
</dbReference>
<comment type="catalytic activity">
    <reaction evidence="9 10">
        <text>L-threonyl-[protein] + FAD = FMN-L-threonyl-[protein] + AMP + H(+)</text>
        <dbReference type="Rhea" id="RHEA:36847"/>
        <dbReference type="Rhea" id="RHEA-COMP:11060"/>
        <dbReference type="Rhea" id="RHEA-COMP:11061"/>
        <dbReference type="ChEBI" id="CHEBI:15378"/>
        <dbReference type="ChEBI" id="CHEBI:30013"/>
        <dbReference type="ChEBI" id="CHEBI:57692"/>
        <dbReference type="ChEBI" id="CHEBI:74257"/>
        <dbReference type="ChEBI" id="CHEBI:456215"/>
        <dbReference type="EC" id="2.7.1.180"/>
    </reaction>
</comment>
<protein>
    <recommendedName>
        <fullName evidence="2 10">FAD:protein FMN transferase</fullName>
        <ecNumber evidence="1 10">2.7.1.180</ecNumber>
    </recommendedName>
    <alternativeName>
        <fullName evidence="8 10">Flavin transferase</fullName>
    </alternativeName>
</protein>
<organism evidence="13 14">
    <name type="scientific">Catenisphaera adipataccumulans</name>
    <dbReference type="NCBI Taxonomy" id="700500"/>
    <lineage>
        <taxon>Bacteria</taxon>
        <taxon>Bacillati</taxon>
        <taxon>Bacillota</taxon>
        <taxon>Erysipelotrichia</taxon>
        <taxon>Erysipelotrichales</taxon>
        <taxon>Erysipelotrichaceae</taxon>
        <taxon>Catenisphaera</taxon>
    </lineage>
</organism>
<dbReference type="InterPro" id="IPR024932">
    <property type="entry name" value="ApbE"/>
</dbReference>
<dbReference type="RefSeq" id="WP_183328549.1">
    <property type="nucleotide sequence ID" value="NZ_JACHHK010000004.1"/>
</dbReference>
<dbReference type="PIRSF" id="PIRSF006268">
    <property type="entry name" value="ApbE"/>
    <property type="match status" value="1"/>
</dbReference>
<dbReference type="EC" id="2.7.1.180" evidence="1 10"/>
<dbReference type="Gene3D" id="3.10.520.10">
    <property type="entry name" value="ApbE-like domains"/>
    <property type="match status" value="1"/>
</dbReference>